<accession>A0A7C9TSA9</accession>
<dbReference type="SUPFAM" id="SSF56235">
    <property type="entry name" value="N-terminal nucleophile aminohydrolases (Ntn hydrolases)"/>
    <property type="match status" value="1"/>
</dbReference>
<keyword evidence="2" id="KW-0808">Transferase</keyword>
<dbReference type="InterPro" id="IPR029055">
    <property type="entry name" value="Ntn_hydrolases_N"/>
</dbReference>
<feature type="region of interest" description="Disordered" evidence="1">
    <location>
        <begin position="376"/>
        <end position="395"/>
    </location>
</feature>
<dbReference type="Proteomes" id="UP000479756">
    <property type="component" value="Unassembled WGS sequence"/>
</dbReference>
<dbReference type="PRINTS" id="PR01210">
    <property type="entry name" value="GGTRANSPTASE"/>
</dbReference>
<dbReference type="PANTHER" id="PTHR43881:SF1">
    <property type="entry name" value="GAMMA-GLUTAMYLTRANSPEPTIDASE (AFU_ORTHOLOGUE AFUA_4G13580)"/>
    <property type="match status" value="1"/>
</dbReference>
<reference evidence="2 3" key="1">
    <citation type="journal article" date="2014" name="Int. J. Syst. Evol. Microbiol.">
        <title>Description of Galbitalea soli gen. nov., sp. nov., and Frondihabitans sucicola sp. nov.</title>
        <authorList>
            <person name="Kim S.J."/>
            <person name="Lim J.M."/>
            <person name="Ahn J.H."/>
            <person name="Weon H.Y."/>
            <person name="Hamada M."/>
            <person name="Suzuki K."/>
            <person name="Ahn T.Y."/>
            <person name="Kwon S.W."/>
        </authorList>
    </citation>
    <scope>NUCLEOTIDE SEQUENCE [LARGE SCALE GENOMIC DNA]</scope>
    <source>
        <strain evidence="2 3">NBRC 108727</strain>
    </source>
</reference>
<dbReference type="RefSeq" id="WP_163474149.1">
    <property type="nucleotide sequence ID" value="NZ_JAAGWZ010000004.1"/>
</dbReference>
<dbReference type="Gene3D" id="3.60.20.40">
    <property type="match status" value="1"/>
</dbReference>
<gene>
    <name evidence="2" type="ORF">G3T37_12025</name>
</gene>
<dbReference type="EMBL" id="JAAGWZ010000004">
    <property type="protein sequence ID" value="NEM92081.1"/>
    <property type="molecule type" value="Genomic_DNA"/>
</dbReference>
<organism evidence="2 3">
    <name type="scientific">Galbitalea soli</name>
    <dbReference type="NCBI Taxonomy" id="1268042"/>
    <lineage>
        <taxon>Bacteria</taxon>
        <taxon>Bacillati</taxon>
        <taxon>Actinomycetota</taxon>
        <taxon>Actinomycetes</taxon>
        <taxon>Micrococcales</taxon>
        <taxon>Microbacteriaceae</taxon>
        <taxon>Galbitalea</taxon>
    </lineage>
</organism>
<dbReference type="AlphaFoldDB" id="A0A7C9TSA9"/>
<proteinExistence type="predicted"/>
<evidence type="ECO:0000313" key="3">
    <source>
        <dbReference type="Proteomes" id="UP000479756"/>
    </source>
</evidence>
<dbReference type="InterPro" id="IPR052896">
    <property type="entry name" value="GGT-like_enzyme"/>
</dbReference>
<dbReference type="InterPro" id="IPR043137">
    <property type="entry name" value="GGT_ssub_C"/>
</dbReference>
<dbReference type="GO" id="GO:0016740">
    <property type="term" value="F:transferase activity"/>
    <property type="evidence" value="ECO:0007669"/>
    <property type="project" value="UniProtKB-KW"/>
</dbReference>
<dbReference type="InterPro" id="IPR043138">
    <property type="entry name" value="GGT_lsub"/>
</dbReference>
<evidence type="ECO:0000313" key="2">
    <source>
        <dbReference type="EMBL" id="NEM92081.1"/>
    </source>
</evidence>
<dbReference type="Gene3D" id="1.10.246.130">
    <property type="match status" value="1"/>
</dbReference>
<dbReference type="PANTHER" id="PTHR43881">
    <property type="entry name" value="GAMMA-GLUTAMYLTRANSPEPTIDASE (AFU_ORTHOLOGUE AFUA_4G13580)"/>
    <property type="match status" value="1"/>
</dbReference>
<name>A0A7C9TSA9_9MICO</name>
<protein>
    <submittedName>
        <fullName evidence="2">Transferase</fullName>
    </submittedName>
</protein>
<comment type="caution">
    <text evidence="2">The sequence shown here is derived from an EMBL/GenBank/DDBJ whole genome shotgun (WGS) entry which is preliminary data.</text>
</comment>
<keyword evidence="3" id="KW-1185">Reference proteome</keyword>
<sequence>MSFHPAPEFTTRPTLRGTFGMAATTHWLASQSAMAVLERGGNAFDAAVAAGFVLQIVEPHLNGPGGDLVGLIAPADGEPRVLAGLGAAPRRASAEHYRELGLDLVPGAGLLAATAPGAVDAWLLLLRDRGTWHPEGALEFALHYAENGYPVLPAVTRTIETVAGLFADDWSTSAEQWLPGGAPLAAGSLHTRPEWAATLRRLLEAAQGDSREARIDAMRAEWRHGFVADAIGRFATGEWRDSSGERHAGVLTAEDVADYEATWEEPVRLDFRGHTVLKAGAWTQGPALLQALAILDGVAEEALDPSTALGAHTQLETLALVLADRDAWYGDDGSTPLDTLLSPDYAAARRTLIGVLAESGLRPGAPDDRAPVIPVPPAPPAQATAGSGEPTVGRDGVTRGDTCHMDVVDAAGNLVSVTPSGGWLQSSPHIPELGFCLGSRLQMTWLEEGHASTLRPGQRPRTTLSPTLVLGADGGRVALGTPGGDQQDQWQLPFLLRLLVGGYEPQQAIDAPSFHSTSANESFWPRGRVPAGATVESRLGEEVIAELILRGHDVTVAGPWSLGRLSAVGRGADGTLWAAANPRGMQGYAVGR</sequence>
<dbReference type="Pfam" id="PF01019">
    <property type="entry name" value="G_glu_transpept"/>
    <property type="match status" value="1"/>
</dbReference>
<evidence type="ECO:0000256" key="1">
    <source>
        <dbReference type="SAM" id="MobiDB-lite"/>
    </source>
</evidence>